<protein>
    <submittedName>
        <fullName evidence="2">Alkylhydroperoxidase AhpD family core domain-containing protein</fullName>
    </submittedName>
</protein>
<dbReference type="Proteomes" id="UP000184532">
    <property type="component" value="Unassembled WGS sequence"/>
</dbReference>
<dbReference type="GO" id="GO:0051920">
    <property type="term" value="F:peroxiredoxin activity"/>
    <property type="evidence" value="ECO:0007669"/>
    <property type="project" value="InterPro"/>
</dbReference>
<feature type="domain" description="Carboxymuconolactone decarboxylase-like" evidence="1">
    <location>
        <begin position="16"/>
        <end position="92"/>
    </location>
</feature>
<sequence length="159" mass="18627">MERIGYNDIPKGMFEKLLEVEHFLNDSPIEMKLLELIRLRVGQINGCAYCVDMHHKELVHIGESDLRLSGLIAWEDSPFFSQKERAVLRFTEFLTKMGNKPVTDEIISPLFEYFDKNEVSYLTLAISQINTWTRLMKTFKFTPGKYEVKKTELESERIS</sequence>
<accession>A0A1M5K5X2</accession>
<dbReference type="AlphaFoldDB" id="A0A1M5K5X2"/>
<evidence type="ECO:0000259" key="1">
    <source>
        <dbReference type="Pfam" id="PF02627"/>
    </source>
</evidence>
<dbReference type="PANTHER" id="PTHR34846">
    <property type="entry name" value="4-CARBOXYMUCONOLACTONE DECARBOXYLASE FAMILY PROTEIN (AFU_ORTHOLOGUE AFUA_6G11590)"/>
    <property type="match status" value="1"/>
</dbReference>
<dbReference type="PANTHER" id="PTHR34846:SF10">
    <property type="entry name" value="CYTOPLASMIC PROTEIN"/>
    <property type="match status" value="1"/>
</dbReference>
<name>A0A1M5K5X2_9FLAO</name>
<dbReference type="NCBIfam" id="TIGR00778">
    <property type="entry name" value="ahpD_dom"/>
    <property type="match status" value="1"/>
</dbReference>
<dbReference type="InterPro" id="IPR029032">
    <property type="entry name" value="AhpD-like"/>
</dbReference>
<dbReference type="InterPro" id="IPR004675">
    <property type="entry name" value="AhpD_core"/>
</dbReference>
<dbReference type="RefSeq" id="WP_073177703.1">
    <property type="nucleotide sequence ID" value="NZ_FQWL01000002.1"/>
</dbReference>
<evidence type="ECO:0000313" key="3">
    <source>
        <dbReference type="Proteomes" id="UP000184532"/>
    </source>
</evidence>
<proteinExistence type="predicted"/>
<dbReference type="Gene3D" id="1.20.1290.10">
    <property type="entry name" value="AhpD-like"/>
    <property type="match status" value="1"/>
</dbReference>
<reference evidence="3" key="1">
    <citation type="submission" date="2016-11" db="EMBL/GenBank/DDBJ databases">
        <authorList>
            <person name="Varghese N."/>
            <person name="Submissions S."/>
        </authorList>
    </citation>
    <scope>NUCLEOTIDE SEQUENCE [LARGE SCALE GENOMIC DNA]</scope>
    <source>
        <strain evidence="3">DSM 22638</strain>
    </source>
</reference>
<keyword evidence="2" id="KW-0560">Oxidoreductase</keyword>
<dbReference type="OrthoDB" id="9801997at2"/>
<dbReference type="STRING" id="570519.SAMN04488116_1391"/>
<evidence type="ECO:0000313" key="2">
    <source>
        <dbReference type="EMBL" id="SHG47970.1"/>
    </source>
</evidence>
<dbReference type="InterPro" id="IPR003779">
    <property type="entry name" value="CMD-like"/>
</dbReference>
<keyword evidence="3" id="KW-1185">Reference proteome</keyword>
<organism evidence="2 3">
    <name type="scientific">Flagellimonas flava</name>
    <dbReference type="NCBI Taxonomy" id="570519"/>
    <lineage>
        <taxon>Bacteria</taxon>
        <taxon>Pseudomonadati</taxon>
        <taxon>Bacteroidota</taxon>
        <taxon>Flavobacteriia</taxon>
        <taxon>Flavobacteriales</taxon>
        <taxon>Flavobacteriaceae</taxon>
        <taxon>Flagellimonas</taxon>
    </lineage>
</organism>
<dbReference type="EMBL" id="FQWL01000002">
    <property type="protein sequence ID" value="SHG47970.1"/>
    <property type="molecule type" value="Genomic_DNA"/>
</dbReference>
<keyword evidence="2" id="KW-0575">Peroxidase</keyword>
<dbReference type="SUPFAM" id="SSF69118">
    <property type="entry name" value="AhpD-like"/>
    <property type="match status" value="1"/>
</dbReference>
<gene>
    <name evidence="2" type="ORF">SAMN04488116_1391</name>
</gene>
<dbReference type="Pfam" id="PF02627">
    <property type="entry name" value="CMD"/>
    <property type="match status" value="1"/>
</dbReference>